<reference evidence="1 2" key="1">
    <citation type="journal article" date="2022" name="Allergy">
        <title>Genome assembly and annotation of Periplaneta americana reveal a comprehensive cockroach allergen profile.</title>
        <authorList>
            <person name="Wang L."/>
            <person name="Xiong Q."/>
            <person name="Saelim N."/>
            <person name="Wang L."/>
            <person name="Nong W."/>
            <person name="Wan A.T."/>
            <person name="Shi M."/>
            <person name="Liu X."/>
            <person name="Cao Q."/>
            <person name="Hui J.H.L."/>
            <person name="Sookrung N."/>
            <person name="Leung T.F."/>
            <person name="Tungtrongchitr A."/>
            <person name="Tsui S.K.W."/>
        </authorList>
    </citation>
    <scope>NUCLEOTIDE SEQUENCE [LARGE SCALE GENOMIC DNA]</scope>
    <source>
        <strain evidence="1">PWHHKU_190912</strain>
    </source>
</reference>
<sequence length="162" mass="18528">MAAQKFTLQHYLVECYLITKNCGTVRRRFATQFLCVPIPHRTAIDTTLGSIEIYRPCAAMVTRCSWSTCCTSSQHDPQLPHKINDDWVSCICQKKRTTEDSAVPEECCGSKFTRSPVKSTRQASCESGLSRYVVREVLKKDRAFGSGNLIMCKNYHWRTMLY</sequence>
<comment type="caution">
    <text evidence="1">The sequence shown here is derived from an EMBL/GenBank/DDBJ whole genome shotgun (WGS) entry which is preliminary data.</text>
</comment>
<protein>
    <recommendedName>
        <fullName evidence="3">DUF4817 domain-containing protein</fullName>
    </recommendedName>
</protein>
<evidence type="ECO:0000313" key="1">
    <source>
        <dbReference type="EMBL" id="KAJ4429263.1"/>
    </source>
</evidence>
<name>A0ABQ8S5T5_PERAM</name>
<dbReference type="Proteomes" id="UP001148838">
    <property type="component" value="Unassembled WGS sequence"/>
</dbReference>
<keyword evidence="2" id="KW-1185">Reference proteome</keyword>
<organism evidence="1 2">
    <name type="scientific">Periplaneta americana</name>
    <name type="common">American cockroach</name>
    <name type="synonym">Blatta americana</name>
    <dbReference type="NCBI Taxonomy" id="6978"/>
    <lineage>
        <taxon>Eukaryota</taxon>
        <taxon>Metazoa</taxon>
        <taxon>Ecdysozoa</taxon>
        <taxon>Arthropoda</taxon>
        <taxon>Hexapoda</taxon>
        <taxon>Insecta</taxon>
        <taxon>Pterygota</taxon>
        <taxon>Neoptera</taxon>
        <taxon>Polyneoptera</taxon>
        <taxon>Dictyoptera</taxon>
        <taxon>Blattodea</taxon>
        <taxon>Blattoidea</taxon>
        <taxon>Blattidae</taxon>
        <taxon>Blattinae</taxon>
        <taxon>Periplaneta</taxon>
    </lineage>
</organism>
<accession>A0ABQ8S5T5</accession>
<evidence type="ECO:0008006" key="3">
    <source>
        <dbReference type="Google" id="ProtNLM"/>
    </source>
</evidence>
<proteinExistence type="predicted"/>
<gene>
    <name evidence="1" type="ORF">ANN_26266</name>
</gene>
<dbReference type="EMBL" id="JAJSOF020000036">
    <property type="protein sequence ID" value="KAJ4429263.1"/>
    <property type="molecule type" value="Genomic_DNA"/>
</dbReference>
<evidence type="ECO:0000313" key="2">
    <source>
        <dbReference type="Proteomes" id="UP001148838"/>
    </source>
</evidence>